<dbReference type="Gene3D" id="3.40.50.300">
    <property type="entry name" value="P-loop containing nucleotide triphosphate hydrolases"/>
    <property type="match status" value="1"/>
</dbReference>
<dbReference type="GO" id="GO:0004715">
    <property type="term" value="F:non-membrane spanning protein tyrosine kinase activity"/>
    <property type="evidence" value="ECO:0007669"/>
    <property type="project" value="UniProtKB-EC"/>
</dbReference>
<evidence type="ECO:0000259" key="9">
    <source>
        <dbReference type="Pfam" id="PF13614"/>
    </source>
</evidence>
<dbReference type="PANTHER" id="PTHR32309:SF13">
    <property type="entry name" value="FERRIC ENTEROBACTIN TRANSPORT PROTEIN FEPE"/>
    <property type="match status" value="1"/>
</dbReference>
<dbReference type="CDD" id="cd05387">
    <property type="entry name" value="BY-kinase"/>
    <property type="match status" value="1"/>
</dbReference>
<keyword evidence="3" id="KW-0808">Transferase</keyword>
<evidence type="ECO:0000313" key="11">
    <source>
        <dbReference type="Proteomes" id="UP000003303"/>
    </source>
</evidence>
<keyword evidence="6" id="KW-0067">ATP-binding</keyword>
<gene>
    <name evidence="10" type="ORF">PORUE0001_0635</name>
</gene>
<protein>
    <recommendedName>
        <fullName evidence="2">non-specific protein-tyrosine kinase</fullName>
        <ecNumber evidence="2">2.7.10.2</ecNumber>
    </recommendedName>
</protein>
<dbReference type="SUPFAM" id="SSF52540">
    <property type="entry name" value="P-loop containing nucleoside triphosphate hydrolases"/>
    <property type="match status" value="1"/>
</dbReference>
<dbReference type="NCBIfam" id="TIGR01007">
    <property type="entry name" value="eps_fam"/>
    <property type="match status" value="1"/>
</dbReference>
<evidence type="ECO:0000256" key="5">
    <source>
        <dbReference type="ARBA" id="ARBA00022777"/>
    </source>
</evidence>
<dbReference type="InterPro" id="IPR025669">
    <property type="entry name" value="AAA_dom"/>
</dbReference>
<comment type="similarity">
    <text evidence="1">Belongs to the CpsD/CapB family.</text>
</comment>
<dbReference type="RefSeq" id="WP_007365313.1">
    <property type="nucleotide sequence ID" value="NZ_ACLR01000123.1"/>
</dbReference>
<dbReference type="eggNOG" id="COG0489">
    <property type="taxonomic scope" value="Bacteria"/>
</dbReference>
<evidence type="ECO:0000256" key="1">
    <source>
        <dbReference type="ARBA" id="ARBA00007316"/>
    </source>
</evidence>
<dbReference type="STRING" id="596327.PORUE0001_0635"/>
<evidence type="ECO:0000313" key="10">
    <source>
        <dbReference type="EMBL" id="EEK16975.1"/>
    </source>
</evidence>
<dbReference type="Proteomes" id="UP000003303">
    <property type="component" value="Unassembled WGS sequence"/>
</dbReference>
<dbReference type="InterPro" id="IPR050445">
    <property type="entry name" value="Bact_polysacc_biosynth/exp"/>
</dbReference>
<evidence type="ECO:0000256" key="8">
    <source>
        <dbReference type="ARBA" id="ARBA00051245"/>
    </source>
</evidence>
<dbReference type="GO" id="GO:0005524">
    <property type="term" value="F:ATP binding"/>
    <property type="evidence" value="ECO:0007669"/>
    <property type="project" value="UniProtKB-KW"/>
</dbReference>
<dbReference type="GO" id="GO:0005886">
    <property type="term" value="C:plasma membrane"/>
    <property type="evidence" value="ECO:0007669"/>
    <property type="project" value="TreeGrafter"/>
</dbReference>
<evidence type="ECO:0000256" key="4">
    <source>
        <dbReference type="ARBA" id="ARBA00022741"/>
    </source>
</evidence>
<keyword evidence="11" id="KW-1185">Reference proteome</keyword>
<evidence type="ECO:0000256" key="7">
    <source>
        <dbReference type="ARBA" id="ARBA00023137"/>
    </source>
</evidence>
<evidence type="ECO:0000256" key="6">
    <source>
        <dbReference type="ARBA" id="ARBA00022840"/>
    </source>
</evidence>
<dbReference type="PANTHER" id="PTHR32309">
    <property type="entry name" value="TYROSINE-PROTEIN KINASE"/>
    <property type="match status" value="1"/>
</dbReference>
<name>C2MBF8_9PORP</name>
<reference evidence="10 11" key="1">
    <citation type="submission" date="2009-04" db="EMBL/GenBank/DDBJ databases">
        <authorList>
            <person name="Sebastian Y."/>
            <person name="Madupu R."/>
            <person name="Durkin A.S."/>
            <person name="Torralba M."/>
            <person name="Methe B."/>
            <person name="Sutton G.G."/>
            <person name="Strausberg R.L."/>
            <person name="Nelson K.E."/>
        </authorList>
    </citation>
    <scope>NUCLEOTIDE SEQUENCE [LARGE SCALE GENOMIC DNA]</scope>
    <source>
        <strain evidence="10 11">60-3</strain>
    </source>
</reference>
<organism evidence="10 11">
    <name type="scientific">Porphyromonas uenonis 60-3</name>
    <dbReference type="NCBI Taxonomy" id="596327"/>
    <lineage>
        <taxon>Bacteria</taxon>
        <taxon>Pseudomonadati</taxon>
        <taxon>Bacteroidota</taxon>
        <taxon>Bacteroidia</taxon>
        <taxon>Bacteroidales</taxon>
        <taxon>Porphyromonadaceae</taxon>
        <taxon>Porphyromonas</taxon>
    </lineage>
</organism>
<keyword evidence="5" id="KW-0418">Kinase</keyword>
<feature type="domain" description="AAA" evidence="9">
    <location>
        <begin position="44"/>
        <end position="183"/>
    </location>
</feature>
<dbReference type="Pfam" id="PF13614">
    <property type="entry name" value="AAA_31"/>
    <property type="match status" value="1"/>
</dbReference>
<dbReference type="EC" id="2.7.10.2" evidence="2"/>
<dbReference type="InterPro" id="IPR027417">
    <property type="entry name" value="P-loop_NTPase"/>
</dbReference>
<evidence type="ECO:0000256" key="3">
    <source>
        <dbReference type="ARBA" id="ARBA00022679"/>
    </source>
</evidence>
<accession>C2MBF8</accession>
<evidence type="ECO:0000256" key="2">
    <source>
        <dbReference type="ARBA" id="ARBA00011903"/>
    </source>
</evidence>
<comment type="catalytic activity">
    <reaction evidence="8">
        <text>L-tyrosyl-[protein] + ATP = O-phospho-L-tyrosyl-[protein] + ADP + H(+)</text>
        <dbReference type="Rhea" id="RHEA:10596"/>
        <dbReference type="Rhea" id="RHEA-COMP:10136"/>
        <dbReference type="Rhea" id="RHEA-COMP:20101"/>
        <dbReference type="ChEBI" id="CHEBI:15378"/>
        <dbReference type="ChEBI" id="CHEBI:30616"/>
        <dbReference type="ChEBI" id="CHEBI:46858"/>
        <dbReference type="ChEBI" id="CHEBI:61978"/>
        <dbReference type="ChEBI" id="CHEBI:456216"/>
        <dbReference type="EC" id="2.7.10.2"/>
    </reaction>
</comment>
<dbReference type="EMBL" id="ACLR01000123">
    <property type="protein sequence ID" value="EEK16975.1"/>
    <property type="molecule type" value="Genomic_DNA"/>
</dbReference>
<comment type="caution">
    <text evidence="10">The sequence shown here is derived from an EMBL/GenBank/DDBJ whole genome shotgun (WGS) entry which is preliminary data.</text>
</comment>
<sequence length="244" mass="26800">MIDQASRTFVVGRHRRSLVSEAFTVIRSNISFLAPDNGAPVKRILVTSAIPGSGKTFTSSNLALSLAQSGKRVLLIDCDIRKNTLSKAIGMHCRGQLGLSSYLSDARITPEQIMSPSLQTESLIFLPSGPIPPNPTELLMSPRFEELLQYADEAFDYIVMDTIPVLNLADTRVISHLTDITIMVVRENHLPRRLLHELEALYRDKRLKGLCVVLNDAGIGASAYGYGYGSYGYGSYGSYGSEKE</sequence>
<keyword evidence="4" id="KW-0547">Nucleotide-binding</keyword>
<keyword evidence="7" id="KW-0829">Tyrosine-protein kinase</keyword>
<dbReference type="AlphaFoldDB" id="C2MBF8"/>
<dbReference type="InterPro" id="IPR005702">
    <property type="entry name" value="Wzc-like_C"/>
</dbReference>
<proteinExistence type="inferred from homology"/>